<dbReference type="PROSITE" id="PS50883">
    <property type="entry name" value="EAL"/>
    <property type="match status" value="1"/>
</dbReference>
<proteinExistence type="predicted"/>
<organism evidence="6">
    <name type="scientific">Salinispirillum sp. LH 10-3-1</name>
    <dbReference type="NCBI Taxonomy" id="2952525"/>
    <lineage>
        <taxon>Bacteria</taxon>
        <taxon>Pseudomonadati</taxon>
        <taxon>Pseudomonadota</taxon>
        <taxon>Gammaproteobacteria</taxon>
        <taxon>Oceanospirillales</taxon>
        <taxon>Saccharospirillaceae</taxon>
        <taxon>Salinispirillum</taxon>
    </lineage>
</organism>
<dbReference type="Gene3D" id="3.30.450.20">
    <property type="entry name" value="PAS domain"/>
    <property type="match status" value="1"/>
</dbReference>
<dbReference type="SUPFAM" id="SSF55073">
    <property type="entry name" value="Nucleotide cyclase"/>
    <property type="match status" value="1"/>
</dbReference>
<dbReference type="RefSeq" id="WP_304993998.1">
    <property type="nucleotide sequence ID" value="NZ_CP101717.1"/>
</dbReference>
<dbReference type="InterPro" id="IPR001610">
    <property type="entry name" value="PAC"/>
</dbReference>
<dbReference type="InterPro" id="IPR035919">
    <property type="entry name" value="EAL_sf"/>
</dbReference>
<dbReference type="PANTHER" id="PTHR44757:SF2">
    <property type="entry name" value="BIOFILM ARCHITECTURE MAINTENANCE PROTEIN MBAA"/>
    <property type="match status" value="1"/>
</dbReference>
<evidence type="ECO:0000259" key="4">
    <source>
        <dbReference type="PROSITE" id="PS50887"/>
    </source>
</evidence>
<dbReference type="PROSITE" id="PS50924">
    <property type="entry name" value="MHYT"/>
    <property type="match status" value="1"/>
</dbReference>
<dbReference type="SUPFAM" id="SSF55785">
    <property type="entry name" value="PYP-like sensor domain (PAS domain)"/>
    <property type="match status" value="1"/>
</dbReference>
<feature type="domain" description="EAL" evidence="3">
    <location>
        <begin position="586"/>
        <end position="842"/>
    </location>
</feature>
<dbReference type="Gene3D" id="3.30.70.270">
    <property type="match status" value="1"/>
</dbReference>
<dbReference type="PANTHER" id="PTHR44757">
    <property type="entry name" value="DIGUANYLATE CYCLASE DGCP"/>
    <property type="match status" value="1"/>
</dbReference>
<dbReference type="AlphaFoldDB" id="A0AB38YCF4"/>
<evidence type="ECO:0000259" key="5">
    <source>
        <dbReference type="PROSITE" id="PS50924"/>
    </source>
</evidence>
<feature type="transmembrane region" description="Helical" evidence="1">
    <location>
        <begin position="89"/>
        <end position="109"/>
    </location>
</feature>
<dbReference type="PROSITE" id="PS50113">
    <property type="entry name" value="PAC"/>
    <property type="match status" value="1"/>
</dbReference>
<dbReference type="InterPro" id="IPR013655">
    <property type="entry name" value="PAS_fold_3"/>
</dbReference>
<dbReference type="Pfam" id="PF08447">
    <property type="entry name" value="PAS_3"/>
    <property type="match status" value="1"/>
</dbReference>
<feature type="transmembrane region" description="Helical" evidence="1">
    <location>
        <begin position="121"/>
        <end position="140"/>
    </location>
</feature>
<keyword evidence="1" id="KW-1133">Transmembrane helix</keyword>
<accession>A0AB38YCF4</accession>
<dbReference type="PROSITE" id="PS50887">
    <property type="entry name" value="GGDEF"/>
    <property type="match status" value="1"/>
</dbReference>
<dbReference type="Pfam" id="PF00990">
    <property type="entry name" value="GGDEF"/>
    <property type="match status" value="1"/>
</dbReference>
<feature type="transmembrane region" description="Helical" evidence="1">
    <location>
        <begin position="22"/>
        <end position="44"/>
    </location>
</feature>
<dbReference type="InterPro" id="IPR000014">
    <property type="entry name" value="PAS"/>
</dbReference>
<feature type="transmembrane region" description="Helical" evidence="1">
    <location>
        <begin position="155"/>
        <end position="178"/>
    </location>
</feature>
<reference evidence="6" key="1">
    <citation type="submission" date="2022-07" db="EMBL/GenBank/DDBJ databases">
        <title>Complete genome sequence of Salinispirillum sp. LH10-3-1 capable of multiple carbohydrate inversion isolated from a soda lake.</title>
        <authorList>
            <person name="Liu J."/>
            <person name="Zhai Y."/>
            <person name="Zhang H."/>
            <person name="Yang H."/>
            <person name="Qu J."/>
            <person name="Li J."/>
        </authorList>
    </citation>
    <scope>NUCLEOTIDE SEQUENCE</scope>
    <source>
        <strain evidence="6">LH 10-3-1</strain>
    </source>
</reference>
<feature type="domain" description="PAC" evidence="2">
    <location>
        <begin position="356"/>
        <end position="407"/>
    </location>
</feature>
<dbReference type="EMBL" id="CP101717">
    <property type="protein sequence ID" value="WLD56714.1"/>
    <property type="molecule type" value="Genomic_DNA"/>
</dbReference>
<dbReference type="CDD" id="cd01948">
    <property type="entry name" value="EAL"/>
    <property type="match status" value="1"/>
</dbReference>
<evidence type="ECO:0000259" key="3">
    <source>
        <dbReference type="PROSITE" id="PS50883"/>
    </source>
</evidence>
<dbReference type="InterPro" id="IPR005330">
    <property type="entry name" value="MHYT_dom"/>
</dbReference>
<feature type="domain" description="GGDEF" evidence="4">
    <location>
        <begin position="439"/>
        <end position="577"/>
    </location>
</feature>
<evidence type="ECO:0000256" key="1">
    <source>
        <dbReference type="PROSITE-ProRule" id="PRU00244"/>
    </source>
</evidence>
<dbReference type="Pfam" id="PF00563">
    <property type="entry name" value="EAL"/>
    <property type="match status" value="1"/>
</dbReference>
<name>A0AB38YCF4_9GAMM</name>
<sequence length="844" mass="93771">MHEFGFVNHSDLTNSLIGSHNGALVVVSVLIAMMAAYTSVSHLDLIRFARSPVRRLAWYTSGAMSMGLGVWAMHFVGMLSFELPIEVHYLLWPTLVSVLPAVLASALVLHTLDVRLSGPGIIVISGVLMGLGIGGMHYIGMSGMVLAADMLYDRGWFLVSLFVAVVLATLSLASAVLLRAKIVSRLLRKIIFSVIMGAAVATMHFVAMHATVFIPFDDGQVADVEAGVALNSALIATVAGLVLLFIVIMLSLSQALHSRVRRAEKEAIDSQHRVSFLYDRLSKISSRVPGVVYQFRQSPDGEYSFPYASDAIRDVYRVTPEQVAHDAGPVVDVIHSDDLPAVYAAIEASASSMETWQQEYRVKFPDGTVRWLWGNAQPERDEDGSVSWYGFITDITERKETEATINRLAYYDPLTELPNRRLLLDRLHQSIAASYRLNRYGAVFFIDLDDFKHLNDTQGHSVGDLLLQKVARTLEYCLRANDTLARLGGDEFLIVVEGLSAKKTEAAHEAEQVARKVGNLLSRPYDLLGHQYHCSASIGISLFLGKEHSTEELLKRADIAMYQAKASGSNAIRFFDPATHAQLEAEYAQERALRVALPNNEMELHYQVQVDRNGHPVGAEALARWNHLNQGYIPPGQFIPLAERSSLIIDIGTWVLDTACRQLRDWHQKKQLEHLVLSVNVSARQFHQTDFVARVRRVVNAYDINPAMLKLELTETLVLADLNDTLEKMEALKADGIKFAMDDFGTGYSSLAYLSLLPFDEVKIDQSFVHRATADYSSKDWVIVEAIINIAQDLGMEVIAEGVENIEQQNLLAHSRCFLYQGYLFGKPVPASDFVTQIEALAQQ</sequence>
<dbReference type="NCBIfam" id="TIGR00254">
    <property type="entry name" value="GGDEF"/>
    <property type="match status" value="1"/>
</dbReference>
<feature type="domain" description="MHYT" evidence="5">
    <location>
        <begin position="20"/>
        <end position="214"/>
    </location>
</feature>
<dbReference type="SMART" id="SM00086">
    <property type="entry name" value="PAC"/>
    <property type="match status" value="1"/>
</dbReference>
<keyword evidence="1" id="KW-0812">Transmembrane</keyword>
<dbReference type="NCBIfam" id="TIGR00229">
    <property type="entry name" value="sensory_box"/>
    <property type="match status" value="1"/>
</dbReference>
<dbReference type="CDD" id="cd01949">
    <property type="entry name" value="GGDEF"/>
    <property type="match status" value="1"/>
</dbReference>
<dbReference type="InterPro" id="IPR001633">
    <property type="entry name" value="EAL_dom"/>
</dbReference>
<dbReference type="Gene3D" id="3.20.20.450">
    <property type="entry name" value="EAL domain"/>
    <property type="match status" value="1"/>
</dbReference>
<evidence type="ECO:0000313" key="6">
    <source>
        <dbReference type="EMBL" id="WLD56714.1"/>
    </source>
</evidence>
<dbReference type="InterPro" id="IPR000160">
    <property type="entry name" value="GGDEF_dom"/>
</dbReference>
<evidence type="ECO:0000259" key="2">
    <source>
        <dbReference type="PROSITE" id="PS50113"/>
    </source>
</evidence>
<dbReference type="GO" id="GO:0016020">
    <property type="term" value="C:membrane"/>
    <property type="evidence" value="ECO:0007669"/>
    <property type="project" value="UniProtKB-UniRule"/>
</dbReference>
<dbReference type="InterPro" id="IPR052155">
    <property type="entry name" value="Biofilm_reg_signaling"/>
</dbReference>
<dbReference type="InterPro" id="IPR029787">
    <property type="entry name" value="Nucleotide_cyclase"/>
</dbReference>
<dbReference type="InterPro" id="IPR035965">
    <property type="entry name" value="PAS-like_dom_sf"/>
</dbReference>
<feature type="transmembrane region" description="Helical" evidence="1">
    <location>
        <begin position="228"/>
        <end position="252"/>
    </location>
</feature>
<feature type="transmembrane region" description="Helical" evidence="1">
    <location>
        <begin position="190"/>
        <end position="216"/>
    </location>
</feature>
<dbReference type="InterPro" id="IPR043128">
    <property type="entry name" value="Rev_trsase/Diguanyl_cyclase"/>
</dbReference>
<feature type="transmembrane region" description="Helical" evidence="1">
    <location>
        <begin position="56"/>
        <end position="77"/>
    </location>
</feature>
<dbReference type="Pfam" id="PF03707">
    <property type="entry name" value="MHYT"/>
    <property type="match status" value="2"/>
</dbReference>
<dbReference type="SUPFAM" id="SSF141868">
    <property type="entry name" value="EAL domain-like"/>
    <property type="match status" value="1"/>
</dbReference>
<protein>
    <submittedName>
        <fullName evidence="6">EAL domain-containing protein</fullName>
    </submittedName>
</protein>
<dbReference type="InterPro" id="IPR000700">
    <property type="entry name" value="PAS-assoc_C"/>
</dbReference>
<dbReference type="SMART" id="SM00052">
    <property type="entry name" value="EAL"/>
    <property type="match status" value="1"/>
</dbReference>
<dbReference type="SMART" id="SM00267">
    <property type="entry name" value="GGDEF"/>
    <property type="match status" value="1"/>
</dbReference>
<gene>
    <name evidence="6" type="ORF">NFC81_08190</name>
</gene>
<keyword evidence="1" id="KW-0472">Membrane</keyword>
<dbReference type="CDD" id="cd00130">
    <property type="entry name" value="PAS"/>
    <property type="match status" value="1"/>
</dbReference>